<dbReference type="RefSeq" id="WP_142538379.1">
    <property type="nucleotide sequence ID" value="NZ_BMIE01000003.1"/>
</dbReference>
<protein>
    <submittedName>
        <fullName evidence="1">Uncharacterized protein</fullName>
    </submittedName>
</protein>
<dbReference type="Proteomes" id="UP000317316">
    <property type="component" value="Unassembled WGS sequence"/>
</dbReference>
<comment type="caution">
    <text evidence="1">The sequence shown here is derived from an EMBL/GenBank/DDBJ whole genome shotgun (WGS) entry which is preliminary data.</text>
</comment>
<evidence type="ECO:0000313" key="1">
    <source>
        <dbReference type="EMBL" id="TQR14396.1"/>
    </source>
</evidence>
<name>A0A544TAI5_9BACI</name>
<organism evidence="1 2">
    <name type="scientific">Psychrobacillus lasiicapitis</name>
    <dbReference type="NCBI Taxonomy" id="1636719"/>
    <lineage>
        <taxon>Bacteria</taxon>
        <taxon>Bacillati</taxon>
        <taxon>Bacillota</taxon>
        <taxon>Bacilli</taxon>
        <taxon>Bacillales</taxon>
        <taxon>Bacillaceae</taxon>
        <taxon>Psychrobacillus</taxon>
    </lineage>
</organism>
<dbReference type="AlphaFoldDB" id="A0A544TAI5"/>
<gene>
    <name evidence="1" type="ORF">FG382_08030</name>
</gene>
<accession>A0A544TAI5</accession>
<reference evidence="1 2" key="1">
    <citation type="submission" date="2019-05" db="EMBL/GenBank/DDBJ databases">
        <title>Psychrobacillus vulpis sp. nov., a new species isolated from feces of a red fox that inhabits in The Tablas de Daimiel Natural Park, Albacete, Spain.</title>
        <authorList>
            <person name="Rodriguez M."/>
            <person name="Reina J.C."/>
            <person name="Bejar V."/>
            <person name="Llamas I."/>
        </authorList>
    </citation>
    <scope>NUCLEOTIDE SEQUENCE [LARGE SCALE GENOMIC DNA]</scope>
    <source>
        <strain evidence="1 2">NEAU-3TGS17</strain>
    </source>
</reference>
<evidence type="ECO:0000313" key="2">
    <source>
        <dbReference type="Proteomes" id="UP000317316"/>
    </source>
</evidence>
<proteinExistence type="predicted"/>
<dbReference type="Pfam" id="PF19591">
    <property type="entry name" value="DUF6096"/>
    <property type="match status" value="1"/>
</dbReference>
<dbReference type="InterPro" id="IPR046078">
    <property type="entry name" value="DUF6096"/>
</dbReference>
<dbReference type="OrthoDB" id="1708054at2"/>
<dbReference type="EMBL" id="VDGH01000004">
    <property type="protein sequence ID" value="TQR14396.1"/>
    <property type="molecule type" value="Genomic_DNA"/>
</dbReference>
<keyword evidence="2" id="KW-1185">Reference proteome</keyword>
<sequence>MYTTFKVGDKEFKLKMGAAAIIDLEKKLGGRNPLSILMGIEGGEMPSISSVLLILHAAMQKFHHSTKFEDVLKLYDDYVEEGKSYTDLMPVMIEVFKVSGFFPGAKTEEVTPENQ</sequence>